<keyword evidence="4" id="KW-0677">Repeat</keyword>
<reference evidence="13 14" key="1">
    <citation type="submission" date="2023-10" db="EMBL/GenBank/DDBJ databases">
        <title>Genome-Wide Identification Analysis in wild type Solanum Pinnatisectum Reveals Some Genes Defensing Phytophthora Infestans.</title>
        <authorList>
            <person name="Sun C."/>
        </authorList>
    </citation>
    <scope>NUCLEOTIDE SEQUENCE [LARGE SCALE GENOMIC DNA]</scope>
    <source>
        <strain evidence="13">LQN</strain>
        <tissue evidence="13">Leaf</tissue>
    </source>
</reference>
<dbReference type="Gene3D" id="1.10.472.10">
    <property type="entry name" value="Cyclin-like"/>
    <property type="match status" value="1"/>
</dbReference>
<evidence type="ECO:0000256" key="2">
    <source>
        <dbReference type="ARBA" id="ARBA00010857"/>
    </source>
</evidence>
<dbReference type="GO" id="GO:0097550">
    <property type="term" value="C:transcription preinitiation complex"/>
    <property type="evidence" value="ECO:0007669"/>
    <property type="project" value="TreeGrafter"/>
</dbReference>
<protein>
    <recommendedName>
        <fullName evidence="12">TFIIB-type domain-containing protein</fullName>
    </recommendedName>
</protein>
<dbReference type="PRINTS" id="PR00685">
    <property type="entry name" value="TIFACTORIIB"/>
</dbReference>
<dbReference type="GO" id="GO:0070897">
    <property type="term" value="P:transcription preinitiation complex assembly"/>
    <property type="evidence" value="ECO:0007669"/>
    <property type="project" value="InterPro"/>
</dbReference>
<evidence type="ECO:0000256" key="9">
    <source>
        <dbReference type="ARBA" id="ARBA00023242"/>
    </source>
</evidence>
<keyword evidence="9" id="KW-0539">Nucleus</keyword>
<dbReference type="GO" id="GO:0017025">
    <property type="term" value="F:TBP-class protein binding"/>
    <property type="evidence" value="ECO:0007669"/>
    <property type="project" value="InterPro"/>
</dbReference>
<dbReference type="InterPro" id="IPR000812">
    <property type="entry name" value="TFIIB"/>
</dbReference>
<comment type="similarity">
    <text evidence="2">Belongs to the TFIIB family.</text>
</comment>
<evidence type="ECO:0000256" key="10">
    <source>
        <dbReference type="PROSITE-ProRule" id="PRU00469"/>
    </source>
</evidence>
<comment type="caution">
    <text evidence="13">The sequence shown here is derived from an EMBL/GenBank/DDBJ whole genome shotgun (WGS) entry which is preliminary data.</text>
</comment>
<keyword evidence="3" id="KW-0479">Metal-binding</keyword>
<dbReference type="InterPro" id="IPR036915">
    <property type="entry name" value="Cyclin-like_sf"/>
</dbReference>
<dbReference type="InterPro" id="IPR023486">
    <property type="entry name" value="TFIIB_CS"/>
</dbReference>
<keyword evidence="11" id="KW-1133">Transmembrane helix</keyword>
<gene>
    <name evidence="13" type="ORF">R3W88_028168</name>
</gene>
<keyword evidence="11" id="KW-0472">Membrane</keyword>
<evidence type="ECO:0000256" key="3">
    <source>
        <dbReference type="ARBA" id="ARBA00022723"/>
    </source>
</evidence>
<dbReference type="SUPFAM" id="SSF57783">
    <property type="entry name" value="Zinc beta-ribbon"/>
    <property type="match status" value="1"/>
</dbReference>
<keyword evidence="5 10" id="KW-0863">Zinc-finger</keyword>
<dbReference type="SUPFAM" id="SSF47954">
    <property type="entry name" value="Cyclin-like"/>
    <property type="match status" value="2"/>
</dbReference>
<dbReference type="InterPro" id="IPR013763">
    <property type="entry name" value="Cyclin-like_dom"/>
</dbReference>
<dbReference type="FunFam" id="1.10.472.170:FF:000002">
    <property type="entry name" value="Transcription initiation factor IIB"/>
    <property type="match status" value="1"/>
</dbReference>
<dbReference type="PANTHER" id="PTHR11618">
    <property type="entry name" value="TRANSCRIPTION INITIATION FACTOR IIB-RELATED"/>
    <property type="match status" value="1"/>
</dbReference>
<proteinExistence type="inferred from homology"/>
<dbReference type="SMART" id="SM00385">
    <property type="entry name" value="CYCLIN"/>
    <property type="match status" value="1"/>
</dbReference>
<keyword evidence="7" id="KW-0805">Transcription regulation</keyword>
<evidence type="ECO:0000256" key="11">
    <source>
        <dbReference type="SAM" id="Phobius"/>
    </source>
</evidence>
<dbReference type="GO" id="GO:0008270">
    <property type="term" value="F:zinc ion binding"/>
    <property type="evidence" value="ECO:0007669"/>
    <property type="project" value="UniProtKB-KW"/>
</dbReference>
<dbReference type="InterPro" id="IPR013150">
    <property type="entry name" value="TFIIB_cyclin"/>
</dbReference>
<sequence length="345" mass="37974">MGDSYCSDCKRNTEVVFDHAAGDTVCSECELVLESRSIDETSEWRTFTDESGDHDPNHVGGPVNPLLGDVGLSSVISKGPNGSNGDSSLARLQNRGGDTERALVMAFKAIANMANRLSLVSTIKDLATEIYKRLEDQKCTRGRNLDALVAACIYIACRQEGKARTVKEICSIANGATKKEIGRAKEFIVKQLKVEMGDSMEMGTIHAGDYMVSEGKCCGLLLFVSAFSTICIFVYYLARTMHECQRHFCSNIGMNHEEIKAVQETVKKSEEFDIRSPISIAAAIIYMLTQLTDSKKPLRDISIATTVAEGTMKNAYKDLYPHASKIIPQWYLKDKDIKSPSSPKA</sequence>
<name>A0AAV9LLB8_9SOLN</name>
<evidence type="ECO:0000256" key="6">
    <source>
        <dbReference type="ARBA" id="ARBA00022833"/>
    </source>
</evidence>
<evidence type="ECO:0000313" key="14">
    <source>
        <dbReference type="Proteomes" id="UP001311915"/>
    </source>
</evidence>
<dbReference type="PROSITE" id="PS00782">
    <property type="entry name" value="TFIIB"/>
    <property type="match status" value="1"/>
</dbReference>
<evidence type="ECO:0000256" key="5">
    <source>
        <dbReference type="ARBA" id="ARBA00022771"/>
    </source>
</evidence>
<feature type="domain" description="TFIIB-type" evidence="12">
    <location>
        <begin position="2"/>
        <end position="34"/>
    </location>
</feature>
<dbReference type="InterPro" id="IPR013137">
    <property type="entry name" value="Znf_TFIIB"/>
</dbReference>
<dbReference type="GO" id="GO:0005634">
    <property type="term" value="C:nucleus"/>
    <property type="evidence" value="ECO:0007669"/>
    <property type="project" value="UniProtKB-SubCell"/>
</dbReference>
<evidence type="ECO:0000256" key="7">
    <source>
        <dbReference type="ARBA" id="ARBA00023015"/>
    </source>
</evidence>
<keyword evidence="11" id="KW-0812">Transmembrane</keyword>
<dbReference type="CDD" id="cd20551">
    <property type="entry name" value="CYCLIN_TFIIB_rpt1"/>
    <property type="match status" value="1"/>
</dbReference>
<organism evidence="13 14">
    <name type="scientific">Solanum pinnatisectum</name>
    <name type="common">tansyleaf nightshade</name>
    <dbReference type="NCBI Taxonomy" id="50273"/>
    <lineage>
        <taxon>Eukaryota</taxon>
        <taxon>Viridiplantae</taxon>
        <taxon>Streptophyta</taxon>
        <taxon>Embryophyta</taxon>
        <taxon>Tracheophyta</taxon>
        <taxon>Spermatophyta</taxon>
        <taxon>Magnoliopsida</taxon>
        <taxon>eudicotyledons</taxon>
        <taxon>Gunneridae</taxon>
        <taxon>Pentapetalae</taxon>
        <taxon>asterids</taxon>
        <taxon>lamiids</taxon>
        <taxon>Solanales</taxon>
        <taxon>Solanaceae</taxon>
        <taxon>Solanoideae</taxon>
        <taxon>Solaneae</taxon>
        <taxon>Solanum</taxon>
    </lineage>
</organism>
<dbReference type="Pfam" id="PF08271">
    <property type="entry name" value="Zn_Ribbon_TF"/>
    <property type="match status" value="1"/>
</dbReference>
<dbReference type="Pfam" id="PF00382">
    <property type="entry name" value="TFIIB"/>
    <property type="match status" value="2"/>
</dbReference>
<evidence type="ECO:0000259" key="12">
    <source>
        <dbReference type="PROSITE" id="PS51134"/>
    </source>
</evidence>
<accession>A0AAV9LLB8</accession>
<comment type="subcellular location">
    <subcellularLocation>
        <location evidence="1">Nucleus</location>
    </subcellularLocation>
</comment>
<evidence type="ECO:0000256" key="8">
    <source>
        <dbReference type="ARBA" id="ARBA00023163"/>
    </source>
</evidence>
<dbReference type="EMBL" id="JAWPEI010000006">
    <property type="protein sequence ID" value="KAK4725389.1"/>
    <property type="molecule type" value="Genomic_DNA"/>
</dbReference>
<dbReference type="Proteomes" id="UP001311915">
    <property type="component" value="Unassembled WGS sequence"/>
</dbReference>
<dbReference type="PANTHER" id="PTHR11618:SF50">
    <property type="entry name" value="TRANSCRIPTION INITIATION FACTOR IIB-2-LIKE"/>
    <property type="match status" value="1"/>
</dbReference>
<dbReference type="Gene3D" id="1.10.472.170">
    <property type="match status" value="1"/>
</dbReference>
<dbReference type="AlphaFoldDB" id="A0AAV9LLB8"/>
<keyword evidence="8" id="KW-0804">Transcription</keyword>
<keyword evidence="14" id="KW-1185">Reference proteome</keyword>
<evidence type="ECO:0000313" key="13">
    <source>
        <dbReference type="EMBL" id="KAK4725389.1"/>
    </source>
</evidence>
<dbReference type="FunFam" id="1.10.472.10:FF:000019">
    <property type="entry name" value="transcription initiation factor IIB"/>
    <property type="match status" value="1"/>
</dbReference>
<evidence type="ECO:0000256" key="1">
    <source>
        <dbReference type="ARBA" id="ARBA00004123"/>
    </source>
</evidence>
<keyword evidence="6" id="KW-0862">Zinc</keyword>
<evidence type="ECO:0000256" key="4">
    <source>
        <dbReference type="ARBA" id="ARBA00022737"/>
    </source>
</evidence>
<dbReference type="PROSITE" id="PS51134">
    <property type="entry name" value="ZF_TFIIB"/>
    <property type="match status" value="1"/>
</dbReference>
<feature type="transmembrane region" description="Helical" evidence="11">
    <location>
        <begin position="220"/>
        <end position="238"/>
    </location>
</feature>